<name>A0ABR4Z7I0_9NOCA</name>
<dbReference type="EMBL" id="JNFP01000048">
    <property type="protein sequence ID" value="KIA61256.1"/>
    <property type="molecule type" value="Genomic_DNA"/>
</dbReference>
<evidence type="ECO:0000256" key="1">
    <source>
        <dbReference type="SAM" id="MobiDB-lite"/>
    </source>
</evidence>
<keyword evidence="3" id="KW-1185">Reference proteome</keyword>
<protein>
    <submittedName>
        <fullName evidence="2">Uncharacterized protein</fullName>
    </submittedName>
</protein>
<accession>A0ABR4Z7I0</accession>
<dbReference type="RefSeq" id="WP_043677960.1">
    <property type="nucleotide sequence ID" value="NZ_BDCI01000042.1"/>
</dbReference>
<evidence type="ECO:0000313" key="3">
    <source>
        <dbReference type="Proteomes" id="UP000031364"/>
    </source>
</evidence>
<comment type="caution">
    <text evidence="2">The sequence shown here is derived from an EMBL/GenBank/DDBJ whole genome shotgun (WGS) entry which is preliminary data.</text>
</comment>
<evidence type="ECO:0000313" key="2">
    <source>
        <dbReference type="EMBL" id="KIA61256.1"/>
    </source>
</evidence>
<proteinExistence type="predicted"/>
<feature type="compositionally biased region" description="Low complexity" evidence="1">
    <location>
        <begin position="247"/>
        <end position="269"/>
    </location>
</feature>
<organism evidence="2 3">
    <name type="scientific">Nocardia vulneris</name>
    <dbReference type="NCBI Taxonomy" id="1141657"/>
    <lineage>
        <taxon>Bacteria</taxon>
        <taxon>Bacillati</taxon>
        <taxon>Actinomycetota</taxon>
        <taxon>Actinomycetes</taxon>
        <taxon>Mycobacteriales</taxon>
        <taxon>Nocardiaceae</taxon>
        <taxon>Nocardia</taxon>
    </lineage>
</organism>
<feature type="compositionally biased region" description="Low complexity" evidence="1">
    <location>
        <begin position="222"/>
        <end position="239"/>
    </location>
</feature>
<reference evidence="2 3" key="1">
    <citation type="journal article" date="2014" name="Int. J. Syst. Evol. Microbiol.">
        <title>Nocardia vulneris sp. nov., isolated from wounds of human patients in North America.</title>
        <authorList>
            <person name="Lasker B.A."/>
            <person name="Bell M."/>
            <person name="Klenk H.P."/>
            <person name="Sproer C."/>
            <person name="Schumann C."/>
            <person name="Schumann P."/>
            <person name="Brown J.M."/>
        </authorList>
    </citation>
    <scope>NUCLEOTIDE SEQUENCE [LARGE SCALE GENOMIC DNA]</scope>
    <source>
        <strain evidence="2 3">W9851</strain>
    </source>
</reference>
<sequence length="303" mass="34141">MTDNAVDDVARSWAQLFRLLIQLRQQARLLGGNTVKLSRAEHRELARQIEQTVLIHQYAHDTSREWFHARLHDYQREAAAVRARIEKGVSPEQHERMTAYLAGMRHSIEHTVHDAPLSTEERGQTVQALTAIDTDPRQPLARNTFQPLSRTEAARARLAAVTSEYRVIQHKQRLIAEPAPERAQAVETPDADTAQWRENNTRLLSTLTQRITELEQKVSAWQARETATATTATNGHTTASKQQHTEQAMPATPQPTPQQAQQHAAPAATHLEPEADPQASLIDEEQLIAKTPPEWIAEMEAHP</sequence>
<gene>
    <name evidence="2" type="ORF">FG87_31960</name>
</gene>
<feature type="region of interest" description="Disordered" evidence="1">
    <location>
        <begin position="222"/>
        <end position="303"/>
    </location>
</feature>
<dbReference type="Proteomes" id="UP000031364">
    <property type="component" value="Unassembled WGS sequence"/>
</dbReference>